<feature type="transmembrane region" description="Helical" evidence="5">
    <location>
        <begin position="438"/>
        <end position="458"/>
    </location>
</feature>
<dbReference type="Proteomes" id="UP000008553">
    <property type="component" value="Unassembled WGS sequence"/>
</dbReference>
<dbReference type="FunCoup" id="Q7RNK4">
    <property type="interactions" value="184"/>
</dbReference>
<feature type="transmembrane region" description="Helical" evidence="5">
    <location>
        <begin position="399"/>
        <end position="417"/>
    </location>
</feature>
<dbReference type="KEGG" id="pyo:PY17X_1248100"/>
<dbReference type="GO" id="GO:0016020">
    <property type="term" value="C:membrane"/>
    <property type="evidence" value="ECO:0007669"/>
    <property type="project" value="UniProtKB-SubCell"/>
</dbReference>
<evidence type="ECO:0000313" key="8">
    <source>
        <dbReference type="EMBL" id="EAA21183.1"/>
    </source>
</evidence>
<feature type="signal peptide" evidence="6">
    <location>
        <begin position="1"/>
        <end position="23"/>
    </location>
</feature>
<name>Q7RNK4_PLAYO</name>
<reference evidence="8 9" key="1">
    <citation type="journal article" date="2002" name="Nature">
        <title>Genome sequence and comparative analysis of the model rodent malaria parasite Plasmodium yoelii yoelii.</title>
        <authorList>
            <person name="Carlton J.M."/>
            <person name="Angiuoli S.V."/>
            <person name="Suh B.B."/>
            <person name="Kooij T.W."/>
            <person name="Pertea M."/>
            <person name="Silva J.C."/>
            <person name="Ermolaeva M.D."/>
            <person name="Allen J.E."/>
            <person name="Selengut J.D."/>
            <person name="Koo H.L."/>
            <person name="Peterson J.D."/>
            <person name="Pop M."/>
            <person name="Kosack D.S."/>
            <person name="Shumway M.F."/>
            <person name="Bidwell S.L."/>
            <person name="Shallom S.J."/>
            <person name="van Aken S.E."/>
            <person name="Riedmuller S.B."/>
            <person name="Feldblyum T.V."/>
            <person name="Cho J.K."/>
            <person name="Quackenbush J."/>
            <person name="Sedegah M."/>
            <person name="Shoaibi A."/>
            <person name="Cummings L.M."/>
            <person name="Florens L."/>
            <person name="Yates J.R."/>
            <person name="Raine J.D."/>
            <person name="Sinden R.E."/>
            <person name="Harris M.A."/>
            <person name="Cunningham D.A."/>
            <person name="Preiser P.R."/>
            <person name="Bergman L.W."/>
            <person name="Vaidya A.B."/>
            <person name="van Lin L.H."/>
            <person name="Janse C.J."/>
            <person name="Waters A.P."/>
            <person name="Smith H.O."/>
            <person name="White O.R."/>
            <person name="Salzberg S.L."/>
            <person name="Venter J.C."/>
            <person name="Fraser C.M."/>
            <person name="Hoffman S.L."/>
            <person name="Gardner M.J."/>
            <person name="Carucci D.J."/>
        </authorList>
    </citation>
    <scope>NUCLEOTIDE SEQUENCE [LARGE SCALE GENOMIC DNA]</scope>
    <source>
        <strain evidence="8 9">17XNL</strain>
    </source>
</reference>
<feature type="chain" id="PRO_5004294081" evidence="6">
    <location>
        <begin position="24"/>
        <end position="550"/>
    </location>
</feature>
<dbReference type="AlphaFoldDB" id="Q7RNK4"/>
<evidence type="ECO:0000259" key="7">
    <source>
        <dbReference type="Pfam" id="PF03151"/>
    </source>
</evidence>
<dbReference type="Pfam" id="PF03151">
    <property type="entry name" value="TPT"/>
    <property type="match status" value="1"/>
</dbReference>
<proteinExistence type="predicted"/>
<evidence type="ECO:0000256" key="2">
    <source>
        <dbReference type="ARBA" id="ARBA00022692"/>
    </source>
</evidence>
<dbReference type="PANTHER" id="PTHR11132">
    <property type="entry name" value="SOLUTE CARRIER FAMILY 35"/>
    <property type="match status" value="1"/>
</dbReference>
<evidence type="ECO:0000256" key="5">
    <source>
        <dbReference type="SAM" id="Phobius"/>
    </source>
</evidence>
<accession>Q7RNK4</accession>
<feature type="transmembrane region" description="Helical" evidence="5">
    <location>
        <begin position="334"/>
        <end position="352"/>
    </location>
</feature>
<dbReference type="PaxDb" id="73239-Q7RNK4"/>
<protein>
    <submittedName>
        <fullName evidence="8">Phophate translocator</fullName>
    </submittedName>
</protein>
<evidence type="ECO:0000256" key="1">
    <source>
        <dbReference type="ARBA" id="ARBA00004141"/>
    </source>
</evidence>
<dbReference type="InParanoid" id="Q7RNK4"/>
<sequence length="550" mass="62575">MNMLIKSVLIAFVINIQIHIAKCLKHEKNTYFSNSPINFQFNNINEFSKNKKFIKTNAQKIHNLNKIPLFINNYKTTYEKINRSNENSSNIRNIHKYSVEKKKIVLNAKNNQQNEGKFVLFNNSGKNSTGNYGNKNYEKNKNGNDISNNGGNVGNAENAGNALANNTNINKETIGTTKAGVLNNIIEGGKTISLLSLWYVCNIFYNIENKKALNIINLPITLSVLQIYIGLPLFLIPWLLKLKNKPELFYDENAMKQISQSDRNFIIKGFQRYILFLKKYSSIMKQSIYHGYTHLLSVIAMGAGAISFVHIVKALGPLFAAFFAFALTNTRMSIYTYASLVPIVLGVSLASIKELSFTYKALYSTLVANVFTTLRTIEAKDLMSKNLEKIGKNLTPENIFSLLTIFSAIFLTPALYMDAHKWKDTYYYLMNNKQVLKVFGKHVLMSGVWFYLYNQLSFISLNRLNHITHAVASTVKRVFLILTSYFIFGTKFSFLGGVGSAMAHTHFLKQSNINILLNTKKRTSICECSIYTLDNNILLLQHIHRKIHTL</sequence>
<feature type="transmembrane region" description="Helical" evidence="5">
    <location>
        <begin position="295"/>
        <end position="328"/>
    </location>
</feature>
<dbReference type="EMBL" id="AABL01000491">
    <property type="protein sequence ID" value="EAA21183.1"/>
    <property type="molecule type" value="Genomic_DNA"/>
</dbReference>
<gene>
    <name evidence="8" type="ORF">PY01812</name>
</gene>
<keyword evidence="6" id="KW-0732">Signal</keyword>
<comment type="subcellular location">
    <subcellularLocation>
        <location evidence="1">Membrane</location>
        <topology evidence="1">Multi-pass membrane protein</topology>
    </subcellularLocation>
</comment>
<evidence type="ECO:0000256" key="6">
    <source>
        <dbReference type="SAM" id="SignalP"/>
    </source>
</evidence>
<dbReference type="InterPro" id="IPR004853">
    <property type="entry name" value="Sugar_P_trans_dom"/>
</dbReference>
<comment type="caution">
    <text evidence="8">The sequence shown here is derived from an EMBL/GenBank/DDBJ whole genome shotgun (WGS) entry which is preliminary data.</text>
</comment>
<keyword evidence="9" id="KW-1185">Reference proteome</keyword>
<organism evidence="8 9">
    <name type="scientific">Plasmodium yoelii yoelii</name>
    <dbReference type="NCBI Taxonomy" id="73239"/>
    <lineage>
        <taxon>Eukaryota</taxon>
        <taxon>Sar</taxon>
        <taxon>Alveolata</taxon>
        <taxon>Apicomplexa</taxon>
        <taxon>Aconoidasida</taxon>
        <taxon>Haemosporida</taxon>
        <taxon>Plasmodiidae</taxon>
        <taxon>Plasmodium</taxon>
        <taxon>Plasmodium (Vinckeia)</taxon>
    </lineage>
</organism>
<keyword evidence="3 5" id="KW-1133">Transmembrane helix</keyword>
<evidence type="ECO:0000256" key="3">
    <source>
        <dbReference type="ARBA" id="ARBA00022989"/>
    </source>
</evidence>
<keyword evidence="4 5" id="KW-0472">Membrane</keyword>
<evidence type="ECO:0000313" key="9">
    <source>
        <dbReference type="Proteomes" id="UP000008553"/>
    </source>
</evidence>
<keyword evidence="2 5" id="KW-0812">Transmembrane</keyword>
<dbReference type="InterPro" id="IPR050186">
    <property type="entry name" value="TPT_transporter"/>
</dbReference>
<feature type="domain" description="Sugar phosphate transporter" evidence="7">
    <location>
        <begin position="193"/>
        <end position="503"/>
    </location>
</feature>
<feature type="transmembrane region" description="Helical" evidence="5">
    <location>
        <begin position="478"/>
        <end position="503"/>
    </location>
</feature>
<feature type="transmembrane region" description="Helical" evidence="5">
    <location>
        <begin position="218"/>
        <end position="240"/>
    </location>
</feature>
<evidence type="ECO:0000256" key="4">
    <source>
        <dbReference type="ARBA" id="ARBA00023136"/>
    </source>
</evidence>